<dbReference type="Gramene" id="ONI13500">
    <property type="protein sequence ID" value="ONI13500"/>
    <property type="gene ID" value="PRUPE_4G226300"/>
</dbReference>
<dbReference type="Proteomes" id="UP000006882">
    <property type="component" value="Chromosome G4"/>
</dbReference>
<evidence type="ECO:0000313" key="2">
    <source>
        <dbReference type="Proteomes" id="UP000006882"/>
    </source>
</evidence>
<sequence>MHIACLMQTSPKNPKIISCELEEITKRRGAESQTSPKNPKFVTQSQDKLRKICCTIPKFYKQASSIIFLRKFLYNPTEITFSTQVENINCKPRE</sequence>
<name>A0A251PR04_PRUPE</name>
<reference evidence="1 2" key="1">
    <citation type="journal article" date="2013" name="Nat. Genet.">
        <title>The high-quality draft genome of peach (Prunus persica) identifies unique patterns of genetic diversity, domestication and genome evolution.</title>
        <authorList>
            <consortium name="International Peach Genome Initiative"/>
            <person name="Verde I."/>
            <person name="Abbott A.G."/>
            <person name="Scalabrin S."/>
            <person name="Jung S."/>
            <person name="Shu S."/>
            <person name="Marroni F."/>
            <person name="Zhebentyayeva T."/>
            <person name="Dettori M.T."/>
            <person name="Grimwood J."/>
            <person name="Cattonaro F."/>
            <person name="Zuccolo A."/>
            <person name="Rossini L."/>
            <person name="Jenkins J."/>
            <person name="Vendramin E."/>
            <person name="Meisel L.A."/>
            <person name="Decroocq V."/>
            <person name="Sosinski B."/>
            <person name="Prochnik S."/>
            <person name="Mitros T."/>
            <person name="Policriti A."/>
            <person name="Cipriani G."/>
            <person name="Dondini L."/>
            <person name="Ficklin S."/>
            <person name="Goodstein D.M."/>
            <person name="Xuan P."/>
            <person name="Del Fabbro C."/>
            <person name="Aramini V."/>
            <person name="Copetti D."/>
            <person name="Gonzalez S."/>
            <person name="Horner D.S."/>
            <person name="Falchi R."/>
            <person name="Lucas S."/>
            <person name="Mica E."/>
            <person name="Maldonado J."/>
            <person name="Lazzari B."/>
            <person name="Bielenberg D."/>
            <person name="Pirona R."/>
            <person name="Miculan M."/>
            <person name="Barakat A."/>
            <person name="Testolin R."/>
            <person name="Stella A."/>
            <person name="Tartarini S."/>
            <person name="Tonutti P."/>
            <person name="Arus P."/>
            <person name="Orellana A."/>
            <person name="Wells C."/>
            <person name="Main D."/>
            <person name="Vizzotto G."/>
            <person name="Silva H."/>
            <person name="Salamini F."/>
            <person name="Schmutz J."/>
            <person name="Morgante M."/>
            <person name="Rokhsar D.S."/>
        </authorList>
    </citation>
    <scope>NUCLEOTIDE SEQUENCE [LARGE SCALE GENOMIC DNA]</scope>
    <source>
        <strain evidence="2">cv. Nemared</strain>
    </source>
</reference>
<dbReference type="EMBL" id="CM007654">
    <property type="protein sequence ID" value="ONI13500.1"/>
    <property type="molecule type" value="Genomic_DNA"/>
</dbReference>
<keyword evidence="2" id="KW-1185">Reference proteome</keyword>
<proteinExistence type="predicted"/>
<gene>
    <name evidence="1" type="ORF">PRUPE_4G226300</name>
</gene>
<protein>
    <submittedName>
        <fullName evidence="1">Uncharacterized protein</fullName>
    </submittedName>
</protein>
<accession>A0A251PR04</accession>
<dbReference type="AlphaFoldDB" id="A0A251PR04"/>
<evidence type="ECO:0000313" key="1">
    <source>
        <dbReference type="EMBL" id="ONI13500.1"/>
    </source>
</evidence>
<organism evidence="1 2">
    <name type="scientific">Prunus persica</name>
    <name type="common">Peach</name>
    <name type="synonym">Amygdalus persica</name>
    <dbReference type="NCBI Taxonomy" id="3760"/>
    <lineage>
        <taxon>Eukaryota</taxon>
        <taxon>Viridiplantae</taxon>
        <taxon>Streptophyta</taxon>
        <taxon>Embryophyta</taxon>
        <taxon>Tracheophyta</taxon>
        <taxon>Spermatophyta</taxon>
        <taxon>Magnoliopsida</taxon>
        <taxon>eudicotyledons</taxon>
        <taxon>Gunneridae</taxon>
        <taxon>Pentapetalae</taxon>
        <taxon>rosids</taxon>
        <taxon>fabids</taxon>
        <taxon>Rosales</taxon>
        <taxon>Rosaceae</taxon>
        <taxon>Amygdaloideae</taxon>
        <taxon>Amygdaleae</taxon>
        <taxon>Prunus</taxon>
    </lineage>
</organism>